<dbReference type="InterPro" id="IPR036390">
    <property type="entry name" value="WH_DNA-bd_sf"/>
</dbReference>
<evidence type="ECO:0000313" key="2">
    <source>
        <dbReference type="Proteomes" id="UP000182827"/>
    </source>
</evidence>
<sequence length="87" mass="9752">MSTEADRTYINLMIIRTLAVTKGRTSVHQIHKSIEPKMGIGVRSLQRYMKHLEEWGLVRGDGENPQGFLLTLQAKELINDMAQGASA</sequence>
<dbReference type="RefSeq" id="WP_074947761.1">
    <property type="nucleotide sequence ID" value="NZ_FOZU01000049.1"/>
</dbReference>
<proteinExistence type="predicted"/>
<name>A0A1I6WA18_9GAMM</name>
<evidence type="ECO:0000313" key="1">
    <source>
        <dbReference type="EMBL" id="SFT22847.1"/>
    </source>
</evidence>
<gene>
    <name evidence="1" type="ORF">SAMN05444586_104912</name>
</gene>
<dbReference type="Proteomes" id="UP000182827">
    <property type="component" value="Unassembled WGS sequence"/>
</dbReference>
<reference evidence="2" key="1">
    <citation type="submission" date="2016-10" db="EMBL/GenBank/DDBJ databases">
        <authorList>
            <person name="Varghese N."/>
            <person name="Submissions S."/>
        </authorList>
    </citation>
    <scope>NUCLEOTIDE SEQUENCE [LARGE SCALE GENOMIC DNA]</scope>
    <source>
        <strain evidence="2">ANC 5076</strain>
    </source>
</reference>
<dbReference type="EMBL" id="FOZU01000049">
    <property type="protein sequence ID" value="SFT22847.1"/>
    <property type="molecule type" value="Genomic_DNA"/>
</dbReference>
<keyword evidence="2" id="KW-1185">Reference proteome</keyword>
<accession>A0A1I6WA18</accession>
<dbReference type="AlphaFoldDB" id="A0A1I6WA18"/>
<protein>
    <submittedName>
        <fullName evidence="1">Uncharacterized protein</fullName>
    </submittedName>
</protein>
<dbReference type="SUPFAM" id="SSF46785">
    <property type="entry name" value="Winged helix' DNA-binding domain"/>
    <property type="match status" value="1"/>
</dbReference>
<organism evidence="1 2">
    <name type="scientific">Acinetobacter bohemicus</name>
    <dbReference type="NCBI Taxonomy" id="1435036"/>
    <lineage>
        <taxon>Bacteria</taxon>
        <taxon>Pseudomonadati</taxon>
        <taxon>Pseudomonadota</taxon>
        <taxon>Gammaproteobacteria</taxon>
        <taxon>Moraxellales</taxon>
        <taxon>Moraxellaceae</taxon>
        <taxon>Acinetobacter</taxon>
    </lineage>
</organism>